<keyword evidence="1" id="KW-1133">Transmembrane helix</keyword>
<name>A0ABV0VI80_9TELE</name>
<keyword evidence="3" id="KW-1185">Reference proteome</keyword>
<accession>A0ABV0VI80</accession>
<keyword evidence="1" id="KW-0472">Membrane</keyword>
<gene>
    <name evidence="2" type="ORF">ILYODFUR_026186</name>
</gene>
<protein>
    <submittedName>
        <fullName evidence="2">Uncharacterized protein</fullName>
    </submittedName>
</protein>
<reference evidence="2 3" key="1">
    <citation type="submission" date="2021-06" db="EMBL/GenBank/DDBJ databases">
        <authorList>
            <person name="Palmer J.M."/>
        </authorList>
    </citation>
    <scope>NUCLEOTIDE SEQUENCE [LARGE SCALE GENOMIC DNA]</scope>
    <source>
        <strain evidence="3">if_2019</strain>
        <tissue evidence="2">Muscle</tissue>
    </source>
</reference>
<dbReference type="Proteomes" id="UP001482620">
    <property type="component" value="Unassembled WGS sequence"/>
</dbReference>
<comment type="caution">
    <text evidence="2">The sequence shown here is derived from an EMBL/GenBank/DDBJ whole genome shotgun (WGS) entry which is preliminary data.</text>
</comment>
<organism evidence="2 3">
    <name type="scientific">Ilyodon furcidens</name>
    <name type="common">goldbreast splitfin</name>
    <dbReference type="NCBI Taxonomy" id="33524"/>
    <lineage>
        <taxon>Eukaryota</taxon>
        <taxon>Metazoa</taxon>
        <taxon>Chordata</taxon>
        <taxon>Craniata</taxon>
        <taxon>Vertebrata</taxon>
        <taxon>Euteleostomi</taxon>
        <taxon>Actinopterygii</taxon>
        <taxon>Neopterygii</taxon>
        <taxon>Teleostei</taxon>
        <taxon>Neoteleostei</taxon>
        <taxon>Acanthomorphata</taxon>
        <taxon>Ovalentaria</taxon>
        <taxon>Atherinomorphae</taxon>
        <taxon>Cyprinodontiformes</taxon>
        <taxon>Goodeidae</taxon>
        <taxon>Ilyodon</taxon>
    </lineage>
</organism>
<evidence type="ECO:0000313" key="2">
    <source>
        <dbReference type="EMBL" id="MEQ2256640.1"/>
    </source>
</evidence>
<evidence type="ECO:0000313" key="3">
    <source>
        <dbReference type="Proteomes" id="UP001482620"/>
    </source>
</evidence>
<evidence type="ECO:0000256" key="1">
    <source>
        <dbReference type="SAM" id="Phobius"/>
    </source>
</evidence>
<keyword evidence="1" id="KW-0812">Transmembrane</keyword>
<sequence length="103" mass="11422">MLLERKDIPSFCPLPPKNLCVTVCAFARFLPTLSGTDSCSSLALIFYAISNSSSLPIFYLLALSLSLTFFLPHNIHFLTTTAKRNNMRSTSPDSIIRRGPGRK</sequence>
<feature type="transmembrane region" description="Helical" evidence="1">
    <location>
        <begin position="57"/>
        <end position="78"/>
    </location>
</feature>
<dbReference type="EMBL" id="JAHRIQ010107550">
    <property type="protein sequence ID" value="MEQ2256640.1"/>
    <property type="molecule type" value="Genomic_DNA"/>
</dbReference>
<proteinExistence type="predicted"/>